<protein>
    <submittedName>
        <fullName evidence="7">Yip1 domain protein</fullName>
    </submittedName>
</protein>
<evidence type="ECO:0000256" key="5">
    <source>
        <dbReference type="SAM" id="Phobius"/>
    </source>
</evidence>
<comment type="subcellular location">
    <subcellularLocation>
        <location evidence="1">Membrane</location>
        <topology evidence="1">Multi-pass membrane protein</topology>
    </subcellularLocation>
</comment>
<accession>A0A1X6YYS4</accession>
<dbReference type="GO" id="GO:0016020">
    <property type="term" value="C:membrane"/>
    <property type="evidence" value="ECO:0007669"/>
    <property type="project" value="UniProtKB-SubCell"/>
</dbReference>
<feature type="transmembrane region" description="Helical" evidence="5">
    <location>
        <begin position="105"/>
        <end position="130"/>
    </location>
</feature>
<evidence type="ECO:0000256" key="1">
    <source>
        <dbReference type="ARBA" id="ARBA00004141"/>
    </source>
</evidence>
<evidence type="ECO:0000259" key="6">
    <source>
        <dbReference type="Pfam" id="PF04893"/>
    </source>
</evidence>
<evidence type="ECO:0000256" key="2">
    <source>
        <dbReference type="ARBA" id="ARBA00022692"/>
    </source>
</evidence>
<keyword evidence="4 5" id="KW-0472">Membrane</keyword>
<dbReference type="InterPro" id="IPR006977">
    <property type="entry name" value="Yip1_dom"/>
</dbReference>
<gene>
    <name evidence="7" type="ORF">ROA7450_01607</name>
</gene>
<evidence type="ECO:0000313" key="8">
    <source>
        <dbReference type="Proteomes" id="UP000193061"/>
    </source>
</evidence>
<evidence type="ECO:0000313" key="7">
    <source>
        <dbReference type="EMBL" id="SLN34816.1"/>
    </source>
</evidence>
<dbReference type="Pfam" id="PF04893">
    <property type="entry name" value="Yip1"/>
    <property type="match status" value="1"/>
</dbReference>
<keyword evidence="2 5" id="KW-0812">Transmembrane</keyword>
<keyword evidence="8" id="KW-1185">Reference proteome</keyword>
<organism evidence="7 8">
    <name type="scientific">Roseovarius albus</name>
    <dbReference type="NCBI Taxonomy" id="1247867"/>
    <lineage>
        <taxon>Bacteria</taxon>
        <taxon>Pseudomonadati</taxon>
        <taxon>Pseudomonadota</taxon>
        <taxon>Alphaproteobacteria</taxon>
        <taxon>Rhodobacterales</taxon>
        <taxon>Roseobacteraceae</taxon>
        <taxon>Roseovarius</taxon>
    </lineage>
</organism>
<sequence length="195" mass="20770">MGRQKMMELLRETLFSPGKAAEKLLATDFRADALWMVLILMGVMNALVHGLSMYLSPIPDGAVVPTLFLSPLLFGFASVLSLVAMVYLLFWLGQMLQGQAALKDILVLVAWVQVLRLLAQVLGTVAVFFIPALGGLAMLVATVWGIVILVVFINKAHRFSNPFKGLGVLIGAMLGMVIGLSILFGALGASTAGVA</sequence>
<feature type="transmembrane region" description="Helical" evidence="5">
    <location>
        <begin position="136"/>
        <end position="154"/>
    </location>
</feature>
<proteinExistence type="predicted"/>
<name>A0A1X6YYS4_9RHOB</name>
<evidence type="ECO:0000256" key="3">
    <source>
        <dbReference type="ARBA" id="ARBA00022989"/>
    </source>
</evidence>
<evidence type="ECO:0000256" key="4">
    <source>
        <dbReference type="ARBA" id="ARBA00023136"/>
    </source>
</evidence>
<feature type="domain" description="Yip1" evidence="6">
    <location>
        <begin position="12"/>
        <end position="181"/>
    </location>
</feature>
<dbReference type="AlphaFoldDB" id="A0A1X6YYS4"/>
<feature type="transmembrane region" description="Helical" evidence="5">
    <location>
        <begin position="67"/>
        <end position="93"/>
    </location>
</feature>
<feature type="transmembrane region" description="Helical" evidence="5">
    <location>
        <begin position="166"/>
        <end position="189"/>
    </location>
</feature>
<dbReference type="EMBL" id="FWFX01000004">
    <property type="protein sequence ID" value="SLN34816.1"/>
    <property type="molecule type" value="Genomic_DNA"/>
</dbReference>
<keyword evidence="3 5" id="KW-1133">Transmembrane helix</keyword>
<reference evidence="7 8" key="1">
    <citation type="submission" date="2017-03" db="EMBL/GenBank/DDBJ databases">
        <authorList>
            <person name="Afonso C.L."/>
            <person name="Miller P.J."/>
            <person name="Scott M.A."/>
            <person name="Spackman E."/>
            <person name="Goraichik I."/>
            <person name="Dimitrov K.M."/>
            <person name="Suarez D.L."/>
            <person name="Swayne D.E."/>
        </authorList>
    </citation>
    <scope>NUCLEOTIDE SEQUENCE [LARGE SCALE GENOMIC DNA]</scope>
    <source>
        <strain evidence="7 8">CECT 7450</strain>
    </source>
</reference>
<dbReference type="Proteomes" id="UP000193061">
    <property type="component" value="Unassembled WGS sequence"/>
</dbReference>
<feature type="transmembrane region" description="Helical" evidence="5">
    <location>
        <begin position="33"/>
        <end position="55"/>
    </location>
</feature>